<comment type="caution">
    <text evidence="2">The sequence shown here is derived from an EMBL/GenBank/DDBJ whole genome shotgun (WGS) entry which is preliminary data.</text>
</comment>
<sequence length="184" mass="21941">MTNRLKELGLGVMASLIASYLFPLFPQIEIGKDSKGLELMIEKYSFLINWIMFFVLLIVVRWFIRKTIEKLQTPAPRWFGARNYDKEIYKEIHGFNWMIHADIRHKDPFGKEKLDVYVGQVDGPYCKNDDREMKLSRTYLGRYKYKCPKCGYKKTLFKNRWTLEGDIKDEIEALARKQIRTNQQ</sequence>
<feature type="transmembrane region" description="Helical" evidence="1">
    <location>
        <begin position="46"/>
        <end position="64"/>
    </location>
</feature>
<keyword evidence="1" id="KW-0812">Transmembrane</keyword>
<keyword evidence="1" id="KW-0472">Membrane</keyword>
<dbReference type="EMBL" id="AHEZ01000054">
    <property type="protein sequence ID" value="EOP67408.1"/>
    <property type="molecule type" value="Genomic_DNA"/>
</dbReference>
<gene>
    <name evidence="2" type="ORF">IIQ_05361</name>
</gene>
<protein>
    <submittedName>
        <fullName evidence="2">Uncharacterized protein</fullName>
    </submittedName>
</protein>
<keyword evidence="1" id="KW-1133">Transmembrane helix</keyword>
<feature type="transmembrane region" description="Helical" evidence="1">
    <location>
        <begin position="7"/>
        <end position="26"/>
    </location>
</feature>
<dbReference type="PATRIC" id="fig|1053231.3.peg.3766"/>
<proteinExistence type="predicted"/>
<reference evidence="2 3" key="1">
    <citation type="submission" date="2012-12" db="EMBL/GenBank/DDBJ databases">
        <title>The Genome Sequence of Bacillus cereus VD118.</title>
        <authorList>
            <consortium name="The Broad Institute Genome Sequencing Platform"/>
            <consortium name="The Broad Institute Genome Sequencing Center for Infectious Disease"/>
            <person name="Feldgarden M."/>
            <person name="Van der Auwera G.A."/>
            <person name="Mahillon J."/>
            <person name="Duprez V."/>
            <person name="Timmery S."/>
            <person name="Mattelet C."/>
            <person name="Dierick K."/>
            <person name="Sun M."/>
            <person name="Yu Z."/>
            <person name="Zhu L."/>
            <person name="Hu X."/>
            <person name="Shank E.B."/>
            <person name="Swiecicka I."/>
            <person name="Hansen B.M."/>
            <person name="Andrup L."/>
            <person name="Walker B."/>
            <person name="Young S.K."/>
            <person name="Zeng Q."/>
            <person name="Gargeya S."/>
            <person name="Fitzgerald M."/>
            <person name="Haas B."/>
            <person name="Abouelleil A."/>
            <person name="Alvarado L."/>
            <person name="Arachchi H.M."/>
            <person name="Berlin A.M."/>
            <person name="Chapman S.B."/>
            <person name="Dewar J."/>
            <person name="Goldberg J."/>
            <person name="Griggs A."/>
            <person name="Gujja S."/>
            <person name="Hansen M."/>
            <person name="Howarth C."/>
            <person name="Imamovic A."/>
            <person name="Larimer J."/>
            <person name="McCowan C."/>
            <person name="Murphy C."/>
            <person name="Neiman D."/>
            <person name="Pearson M."/>
            <person name="Priest M."/>
            <person name="Roberts A."/>
            <person name="Saif S."/>
            <person name="Shea T."/>
            <person name="Sisk P."/>
            <person name="Sykes S."/>
            <person name="Wortman J."/>
            <person name="Nusbaum C."/>
            <person name="Birren B."/>
        </authorList>
    </citation>
    <scope>NUCLEOTIDE SEQUENCE [LARGE SCALE GENOMIC DNA]</scope>
    <source>
        <strain evidence="2 3">VD118</strain>
    </source>
</reference>
<accession>R8QAJ5</accession>
<name>R8QAJ5_BACCE</name>
<dbReference type="AlphaFoldDB" id="R8QAJ5"/>
<dbReference type="Proteomes" id="UP000014019">
    <property type="component" value="Unassembled WGS sequence"/>
</dbReference>
<dbReference type="RefSeq" id="WP_016105743.1">
    <property type="nucleotide sequence ID" value="NZ_KB976799.1"/>
</dbReference>
<evidence type="ECO:0000313" key="3">
    <source>
        <dbReference type="Proteomes" id="UP000014019"/>
    </source>
</evidence>
<evidence type="ECO:0000313" key="2">
    <source>
        <dbReference type="EMBL" id="EOP67408.1"/>
    </source>
</evidence>
<organism evidence="2 3">
    <name type="scientific">Bacillus cereus VD118</name>
    <dbReference type="NCBI Taxonomy" id="1053231"/>
    <lineage>
        <taxon>Bacteria</taxon>
        <taxon>Bacillati</taxon>
        <taxon>Bacillota</taxon>
        <taxon>Bacilli</taxon>
        <taxon>Bacillales</taxon>
        <taxon>Bacillaceae</taxon>
        <taxon>Bacillus</taxon>
        <taxon>Bacillus cereus group</taxon>
    </lineage>
</organism>
<evidence type="ECO:0000256" key="1">
    <source>
        <dbReference type="SAM" id="Phobius"/>
    </source>
</evidence>
<dbReference type="HOGENOM" id="CLU_1465421_0_0_9"/>